<proteinExistence type="predicted"/>
<dbReference type="EMBL" id="JAAQOM010000006">
    <property type="protein sequence ID" value="NIA54294.1"/>
    <property type="molecule type" value="Genomic_DNA"/>
</dbReference>
<dbReference type="InterPro" id="IPR038763">
    <property type="entry name" value="DHH_sf"/>
</dbReference>
<evidence type="ECO:0000313" key="2">
    <source>
        <dbReference type="Proteomes" id="UP000716322"/>
    </source>
</evidence>
<dbReference type="RefSeq" id="WP_166859251.1">
    <property type="nucleotide sequence ID" value="NZ_JAAQOM010000006.1"/>
</dbReference>
<accession>A0ABX0PCQ2</accession>
<evidence type="ECO:0000313" key="1">
    <source>
        <dbReference type="EMBL" id="NIA54294.1"/>
    </source>
</evidence>
<reference evidence="1 2" key="1">
    <citation type="submission" date="2020-03" db="EMBL/GenBank/DDBJ databases">
        <title>Genome sequence of strain Massilia sp. TW-1.</title>
        <authorList>
            <person name="Chaudhary D.K."/>
        </authorList>
    </citation>
    <scope>NUCLEOTIDE SEQUENCE [LARGE SCALE GENOMIC DNA]</scope>
    <source>
        <strain evidence="1 2">TW-1</strain>
    </source>
</reference>
<evidence type="ECO:0008006" key="3">
    <source>
        <dbReference type="Google" id="ProtNLM"/>
    </source>
</evidence>
<organism evidence="1 2">
    <name type="scientific">Telluria antibiotica</name>
    <dbReference type="NCBI Taxonomy" id="2717319"/>
    <lineage>
        <taxon>Bacteria</taxon>
        <taxon>Pseudomonadati</taxon>
        <taxon>Pseudomonadota</taxon>
        <taxon>Betaproteobacteria</taxon>
        <taxon>Burkholderiales</taxon>
        <taxon>Oxalobacteraceae</taxon>
        <taxon>Telluria group</taxon>
        <taxon>Telluria</taxon>
    </lineage>
</organism>
<name>A0ABX0PCQ2_9BURK</name>
<dbReference type="SUPFAM" id="SSF64182">
    <property type="entry name" value="DHH phosphoesterases"/>
    <property type="match status" value="1"/>
</dbReference>
<protein>
    <recommendedName>
        <fullName evidence="3">Acetyltransferase</fullName>
    </recommendedName>
</protein>
<sequence>MDVRRFDVFNGDADGICAQHQWRLAYPAESTLVTGVKRDVALLRRVDAAADAEVMVFDIAIDANAAALRAVLDAGAHVTWFDHHSARHAFAHPCLHLFWDDDPAVCTSLLVDRHLGGRYRAWAVAAAFGDNLAGPARMLAAGMGLSTTQADALADLGTVLNYNAYGECVDDLHFAPQALYRALHPYADPFAFIAASAEYRMLAEGYRDDCSRMSGLQPQWEWDYGAVYVLPDACWARRVSGVLANRVAAAESTCAFAVLTPCPDGAFVVSVRSGAPGTHPANVLCEAFPGGGGRRAAAGINLLPAADVERFVRAFSDYFAGCGDGSHAR</sequence>
<comment type="caution">
    <text evidence="1">The sequence shown here is derived from an EMBL/GenBank/DDBJ whole genome shotgun (WGS) entry which is preliminary data.</text>
</comment>
<gene>
    <name evidence="1" type="ORF">HAV22_11695</name>
</gene>
<dbReference type="Proteomes" id="UP000716322">
    <property type="component" value="Unassembled WGS sequence"/>
</dbReference>
<keyword evidence="2" id="KW-1185">Reference proteome</keyword>